<evidence type="ECO:0000256" key="4">
    <source>
        <dbReference type="ARBA" id="ARBA00022801"/>
    </source>
</evidence>
<keyword evidence="8" id="KW-1185">Reference proteome</keyword>
<dbReference type="PANTHER" id="PTHR31339:SF12">
    <property type="entry name" value="ENDO-POLYGALACTURONASE-LIKE PROTEIN"/>
    <property type="match status" value="1"/>
</dbReference>
<evidence type="ECO:0000256" key="5">
    <source>
        <dbReference type="ARBA" id="ARBA00023295"/>
    </source>
</evidence>
<protein>
    <recommendedName>
        <fullName evidence="9">Pectate lyase superfamily protein domain-containing protein</fullName>
    </recommendedName>
</protein>
<evidence type="ECO:0000256" key="1">
    <source>
        <dbReference type="ARBA" id="ARBA00004191"/>
    </source>
</evidence>
<reference evidence="7 8" key="1">
    <citation type="submission" date="2019-06" db="EMBL/GenBank/DDBJ databases">
        <title>A chromosomal-level reference genome of Carpinus fangiana (Coryloideae, Betulaceae).</title>
        <authorList>
            <person name="Yang X."/>
            <person name="Wang Z."/>
            <person name="Zhang L."/>
            <person name="Hao G."/>
            <person name="Liu J."/>
            <person name="Yang Y."/>
        </authorList>
    </citation>
    <scope>NUCLEOTIDE SEQUENCE [LARGE SCALE GENOMIC DNA]</scope>
    <source>
        <strain evidence="7">Cfa_2016G</strain>
        <tissue evidence="7">Leaf</tissue>
    </source>
</reference>
<dbReference type="PANTHER" id="PTHR31339">
    <property type="entry name" value="PECTIN LYASE-RELATED"/>
    <property type="match status" value="1"/>
</dbReference>
<keyword evidence="3" id="KW-0964">Secreted</keyword>
<dbReference type="AlphaFoldDB" id="A0A5N6RI79"/>
<keyword evidence="4 6" id="KW-0378">Hydrolase</keyword>
<evidence type="ECO:0000256" key="2">
    <source>
        <dbReference type="ARBA" id="ARBA00008834"/>
    </source>
</evidence>
<proteinExistence type="inferred from homology"/>
<comment type="subcellular location">
    <subcellularLocation>
        <location evidence="1">Secreted</location>
        <location evidence="1">Cell wall</location>
    </subcellularLocation>
</comment>
<dbReference type="GO" id="GO:0005975">
    <property type="term" value="P:carbohydrate metabolic process"/>
    <property type="evidence" value="ECO:0007669"/>
    <property type="project" value="InterPro"/>
</dbReference>
<dbReference type="Gene3D" id="2.160.20.10">
    <property type="entry name" value="Single-stranded right-handed beta-helix, Pectin lyase-like"/>
    <property type="match status" value="1"/>
</dbReference>
<dbReference type="InterPro" id="IPR051801">
    <property type="entry name" value="GH28_Enzymes"/>
</dbReference>
<gene>
    <name evidence="7" type="ORF">FH972_016289</name>
</gene>
<organism evidence="7 8">
    <name type="scientific">Carpinus fangiana</name>
    <dbReference type="NCBI Taxonomy" id="176857"/>
    <lineage>
        <taxon>Eukaryota</taxon>
        <taxon>Viridiplantae</taxon>
        <taxon>Streptophyta</taxon>
        <taxon>Embryophyta</taxon>
        <taxon>Tracheophyta</taxon>
        <taxon>Spermatophyta</taxon>
        <taxon>Magnoliopsida</taxon>
        <taxon>eudicotyledons</taxon>
        <taxon>Gunneridae</taxon>
        <taxon>Pentapetalae</taxon>
        <taxon>rosids</taxon>
        <taxon>fabids</taxon>
        <taxon>Fagales</taxon>
        <taxon>Betulaceae</taxon>
        <taxon>Carpinus</taxon>
    </lineage>
</organism>
<dbReference type="Pfam" id="PF00295">
    <property type="entry name" value="Glyco_hydro_28"/>
    <property type="match status" value="1"/>
</dbReference>
<sequence length="512" mass="56258">MYLLDFTAIHGMFETFNELVDSHWMKKRVGVNYPCSSQTINSLNDLFQNSCKYSPQTMEPCLRFRTSHLIQTISAILILGVAECTVKLSSTLQYPAINCRKHSAVLTEFGAVGDGKTSNTKAFKAAIDSLSKHASDGGAQLIVPPGKWLTGSFHLTSHFTLFLHKDALLLGSTDESEFPRLPPLPSYGTTIGRFTSLIFGTNLTDVIITGNNGTIDGQGATWWTKYPIYSRFEHASSIKFISNAQMIIVSYSCGSDCSDILIQGLTILAPIDSPNTHGIQPDSCTNTRIEDCFIEPGDDCVFVKSGYDQYGIRFGMPSKQLVIRRLTCVSPDNAIISLGSEMSGGIQDVRIEDITAFNMEAGLRIKTAIGRGGFVKDIYVRRLTMKTTKYVFWISGDYNKHPDNGFDPKALPEIHGINYRDVVAENVNVSAKFDGITNDVFTGICLSNVNITLSQTPKALQWNCTNIAGVSSNVTPKPCNLLPEQKGVVCHFPEDKLPIEHVQLKACFATTA</sequence>
<keyword evidence="3" id="KW-0134">Cell wall</keyword>
<dbReference type="InterPro" id="IPR011050">
    <property type="entry name" value="Pectin_lyase_fold/virulence"/>
</dbReference>
<evidence type="ECO:0000313" key="7">
    <source>
        <dbReference type="EMBL" id="KAE8077758.1"/>
    </source>
</evidence>
<evidence type="ECO:0000256" key="3">
    <source>
        <dbReference type="ARBA" id="ARBA00022512"/>
    </source>
</evidence>
<dbReference type="OrthoDB" id="10291507at2759"/>
<dbReference type="InterPro" id="IPR012334">
    <property type="entry name" value="Pectin_lyas_fold"/>
</dbReference>
<accession>A0A5N6RI79</accession>
<dbReference type="SUPFAM" id="SSF51126">
    <property type="entry name" value="Pectin lyase-like"/>
    <property type="match status" value="1"/>
</dbReference>
<dbReference type="GO" id="GO:0004650">
    <property type="term" value="F:polygalacturonase activity"/>
    <property type="evidence" value="ECO:0007669"/>
    <property type="project" value="InterPro"/>
</dbReference>
<evidence type="ECO:0008006" key="9">
    <source>
        <dbReference type="Google" id="ProtNLM"/>
    </source>
</evidence>
<evidence type="ECO:0000313" key="8">
    <source>
        <dbReference type="Proteomes" id="UP000327013"/>
    </source>
</evidence>
<name>A0A5N6RI79_9ROSI</name>
<evidence type="ECO:0000256" key="6">
    <source>
        <dbReference type="RuleBase" id="RU361169"/>
    </source>
</evidence>
<dbReference type="EMBL" id="CM017326">
    <property type="protein sequence ID" value="KAE8077758.1"/>
    <property type="molecule type" value="Genomic_DNA"/>
</dbReference>
<comment type="similarity">
    <text evidence="2 6">Belongs to the glycosyl hydrolase 28 family.</text>
</comment>
<keyword evidence="5 6" id="KW-0326">Glycosidase</keyword>
<dbReference type="InterPro" id="IPR000743">
    <property type="entry name" value="Glyco_hydro_28"/>
</dbReference>
<dbReference type="Proteomes" id="UP000327013">
    <property type="component" value="Chromosome 6"/>
</dbReference>